<proteinExistence type="predicted"/>
<dbReference type="Proteomes" id="UP000298213">
    <property type="component" value="Unassembled WGS sequence"/>
</dbReference>
<evidence type="ECO:0000313" key="1">
    <source>
        <dbReference type="EMBL" id="TFI59227.1"/>
    </source>
</evidence>
<dbReference type="AlphaFoldDB" id="A0A4Y8ZUT0"/>
<accession>A0A4Y8ZUT0</accession>
<dbReference type="EMBL" id="SPDV01000008">
    <property type="protein sequence ID" value="TFI59227.1"/>
    <property type="molecule type" value="Genomic_DNA"/>
</dbReference>
<organism evidence="1 2">
    <name type="scientific">Sphingomonas parva</name>
    <dbReference type="NCBI Taxonomy" id="2555898"/>
    <lineage>
        <taxon>Bacteria</taxon>
        <taxon>Pseudomonadati</taxon>
        <taxon>Pseudomonadota</taxon>
        <taxon>Alphaproteobacteria</taxon>
        <taxon>Sphingomonadales</taxon>
        <taxon>Sphingomonadaceae</taxon>
        <taxon>Sphingomonas</taxon>
    </lineage>
</organism>
<dbReference type="OrthoDB" id="8778913at2"/>
<comment type="caution">
    <text evidence="1">The sequence shown here is derived from an EMBL/GenBank/DDBJ whole genome shotgun (WGS) entry which is preliminary data.</text>
</comment>
<protein>
    <submittedName>
        <fullName evidence="1">Transposase</fullName>
    </submittedName>
</protein>
<evidence type="ECO:0000313" key="2">
    <source>
        <dbReference type="Proteomes" id="UP000298213"/>
    </source>
</evidence>
<gene>
    <name evidence="1" type="ORF">E2493_05105</name>
</gene>
<keyword evidence="2" id="KW-1185">Reference proteome</keyword>
<dbReference type="RefSeq" id="WP_135084408.1">
    <property type="nucleotide sequence ID" value="NZ_SPDV01000008.1"/>
</dbReference>
<name>A0A4Y8ZUT0_9SPHN</name>
<reference evidence="1 2" key="1">
    <citation type="submission" date="2019-03" db="EMBL/GenBank/DDBJ databases">
        <title>Genome sequence of Sphingomonas sp. 17J27-24.</title>
        <authorList>
            <person name="Kim M."/>
            <person name="Maeng S."/>
            <person name="Sathiyaraj S."/>
        </authorList>
    </citation>
    <scope>NUCLEOTIDE SEQUENCE [LARGE SCALE GENOMIC DNA]</scope>
    <source>
        <strain evidence="1 2">17J27-24</strain>
    </source>
</reference>
<sequence length="310" mass="34935">MPRLIETETDDRIELGDLIEALETGGFDPEDEESIVAFGPALRALSNNRRFLGDLIIEELKQNCSGQRRKNQYTPQVFVLHGSSGKYLIRANFWPAETDSVVVNSGKDPFFYELPHDHNFSFLTVGHHGPGYWSDYYEYDYERTVGYSGEKVDLRFVERSRLDPGKVLLYRRHRDVHRQLPPDALSISLNILALSPASEFRHQYLFDIERSEIVKVGNPSSLESLVLLAGHCGGEEGRALVTDFADHHPSDRIRFAAVRAQAALASSADDRISVYEAAIGSDSPYVREMAAQEARRLEAVRPWLESVPAA</sequence>